<dbReference type="PANTHER" id="PTHR33067">
    <property type="entry name" value="RNA-DIRECTED DNA POLYMERASE-RELATED"/>
    <property type="match status" value="1"/>
</dbReference>
<feature type="region of interest" description="Disordered" evidence="1">
    <location>
        <begin position="151"/>
        <end position="175"/>
    </location>
</feature>
<accession>A0AAW2J197</accession>
<dbReference type="AlphaFoldDB" id="A0AAW2J197"/>
<comment type="caution">
    <text evidence="2">The sequence shown here is derived from an EMBL/GenBank/DDBJ whole genome shotgun (WGS) entry which is preliminary data.</text>
</comment>
<gene>
    <name evidence="2" type="ORF">Sradi_7103100</name>
</gene>
<dbReference type="PANTHER" id="PTHR33067:SF9">
    <property type="entry name" value="RNA-DIRECTED DNA POLYMERASE"/>
    <property type="match status" value="1"/>
</dbReference>
<evidence type="ECO:0000256" key="1">
    <source>
        <dbReference type="SAM" id="MobiDB-lite"/>
    </source>
</evidence>
<dbReference type="CDD" id="cd00303">
    <property type="entry name" value="retropepsin_like"/>
    <property type="match status" value="1"/>
</dbReference>
<proteinExistence type="predicted"/>
<evidence type="ECO:0008006" key="3">
    <source>
        <dbReference type="Google" id="ProtNLM"/>
    </source>
</evidence>
<evidence type="ECO:0000313" key="2">
    <source>
        <dbReference type="EMBL" id="KAL0288197.1"/>
    </source>
</evidence>
<organism evidence="2">
    <name type="scientific">Sesamum radiatum</name>
    <name type="common">Black benniseed</name>
    <dbReference type="NCBI Taxonomy" id="300843"/>
    <lineage>
        <taxon>Eukaryota</taxon>
        <taxon>Viridiplantae</taxon>
        <taxon>Streptophyta</taxon>
        <taxon>Embryophyta</taxon>
        <taxon>Tracheophyta</taxon>
        <taxon>Spermatophyta</taxon>
        <taxon>Magnoliopsida</taxon>
        <taxon>eudicotyledons</taxon>
        <taxon>Gunneridae</taxon>
        <taxon>Pentapetalae</taxon>
        <taxon>asterids</taxon>
        <taxon>lamiids</taxon>
        <taxon>Lamiales</taxon>
        <taxon>Pedaliaceae</taxon>
        <taxon>Sesamum</taxon>
    </lineage>
</organism>
<dbReference type="Gene3D" id="2.40.70.10">
    <property type="entry name" value="Acid Proteases"/>
    <property type="match status" value="1"/>
</dbReference>
<sequence>MVKLNEKCSAILQNKLHSKLKDPGRFSIPCTIGNIDFDKVLCDLGASVNLMSYSIFEKLRMHEITPSVITLQLVDRSIKYPREELKMCCINTFGTDNVHLVKCEDPKEDCIKNSYVDNLQDMKEEDEEVPKFIDTRQGVKSKLLNEFLLNGSTSNPKVKPPVEVSSDPEKASEGK</sequence>
<name>A0AAW2J197_SESRA</name>
<reference evidence="2" key="2">
    <citation type="journal article" date="2024" name="Plant">
        <title>Genomic evolution and insights into agronomic trait innovations of Sesamum species.</title>
        <authorList>
            <person name="Miao H."/>
            <person name="Wang L."/>
            <person name="Qu L."/>
            <person name="Liu H."/>
            <person name="Sun Y."/>
            <person name="Le M."/>
            <person name="Wang Q."/>
            <person name="Wei S."/>
            <person name="Zheng Y."/>
            <person name="Lin W."/>
            <person name="Duan Y."/>
            <person name="Cao H."/>
            <person name="Xiong S."/>
            <person name="Wang X."/>
            <person name="Wei L."/>
            <person name="Li C."/>
            <person name="Ma Q."/>
            <person name="Ju M."/>
            <person name="Zhao R."/>
            <person name="Li G."/>
            <person name="Mu C."/>
            <person name="Tian Q."/>
            <person name="Mei H."/>
            <person name="Zhang T."/>
            <person name="Gao T."/>
            <person name="Zhang H."/>
        </authorList>
    </citation>
    <scope>NUCLEOTIDE SEQUENCE</scope>
    <source>
        <strain evidence="2">G02</strain>
    </source>
</reference>
<reference evidence="2" key="1">
    <citation type="submission" date="2020-06" db="EMBL/GenBank/DDBJ databases">
        <authorList>
            <person name="Li T."/>
            <person name="Hu X."/>
            <person name="Zhang T."/>
            <person name="Song X."/>
            <person name="Zhang H."/>
            <person name="Dai N."/>
            <person name="Sheng W."/>
            <person name="Hou X."/>
            <person name="Wei L."/>
        </authorList>
    </citation>
    <scope>NUCLEOTIDE SEQUENCE</scope>
    <source>
        <strain evidence="2">G02</strain>
        <tissue evidence="2">Leaf</tissue>
    </source>
</reference>
<dbReference type="InterPro" id="IPR021109">
    <property type="entry name" value="Peptidase_aspartic_dom_sf"/>
</dbReference>
<protein>
    <recommendedName>
        <fullName evidence="3">Aspartic peptidase DDI1-type domain-containing protein</fullName>
    </recommendedName>
</protein>
<dbReference type="EMBL" id="JACGWJ010000793">
    <property type="protein sequence ID" value="KAL0288197.1"/>
    <property type="molecule type" value="Genomic_DNA"/>
</dbReference>